<accession>A0AA40G514</accession>
<comment type="caution">
    <text evidence="2">The sequence shown here is derived from an EMBL/GenBank/DDBJ whole genome shotgun (WGS) entry which is preliminary data.</text>
</comment>
<evidence type="ECO:0000313" key="3">
    <source>
        <dbReference type="Proteomes" id="UP001177670"/>
    </source>
</evidence>
<dbReference type="EMBL" id="JAHYIQ010000007">
    <property type="protein sequence ID" value="KAK1130665.1"/>
    <property type="molecule type" value="Genomic_DNA"/>
</dbReference>
<proteinExistence type="predicted"/>
<evidence type="ECO:0000256" key="1">
    <source>
        <dbReference type="SAM" id="MobiDB-lite"/>
    </source>
</evidence>
<feature type="region of interest" description="Disordered" evidence="1">
    <location>
        <begin position="29"/>
        <end position="62"/>
    </location>
</feature>
<evidence type="ECO:0000313" key="2">
    <source>
        <dbReference type="EMBL" id="KAK1130665.1"/>
    </source>
</evidence>
<reference evidence="2" key="1">
    <citation type="submission" date="2021-10" db="EMBL/GenBank/DDBJ databases">
        <title>Melipona bicolor Genome sequencing and assembly.</title>
        <authorList>
            <person name="Araujo N.S."/>
            <person name="Arias M.C."/>
        </authorList>
    </citation>
    <scope>NUCLEOTIDE SEQUENCE</scope>
    <source>
        <strain evidence="2">USP_2M_L1-L4_2017</strain>
        <tissue evidence="2">Whole body</tissue>
    </source>
</reference>
<gene>
    <name evidence="2" type="ORF">K0M31_018781</name>
</gene>
<dbReference type="Proteomes" id="UP001177670">
    <property type="component" value="Unassembled WGS sequence"/>
</dbReference>
<dbReference type="AlphaFoldDB" id="A0AA40G514"/>
<feature type="compositionally biased region" description="Pro residues" evidence="1">
    <location>
        <begin position="38"/>
        <end position="52"/>
    </location>
</feature>
<sequence>MGEKQSVRNVMPGKVNALAARCSLCIMQPSRRAATENRPPPPPPPPPPPEASPPSAATSPTT</sequence>
<name>A0AA40G514_9HYME</name>
<organism evidence="2 3">
    <name type="scientific">Melipona bicolor</name>
    <dbReference type="NCBI Taxonomy" id="60889"/>
    <lineage>
        <taxon>Eukaryota</taxon>
        <taxon>Metazoa</taxon>
        <taxon>Ecdysozoa</taxon>
        <taxon>Arthropoda</taxon>
        <taxon>Hexapoda</taxon>
        <taxon>Insecta</taxon>
        <taxon>Pterygota</taxon>
        <taxon>Neoptera</taxon>
        <taxon>Endopterygota</taxon>
        <taxon>Hymenoptera</taxon>
        <taxon>Apocrita</taxon>
        <taxon>Aculeata</taxon>
        <taxon>Apoidea</taxon>
        <taxon>Anthophila</taxon>
        <taxon>Apidae</taxon>
        <taxon>Melipona</taxon>
    </lineage>
</organism>
<keyword evidence="3" id="KW-1185">Reference proteome</keyword>
<feature type="compositionally biased region" description="Low complexity" evidence="1">
    <location>
        <begin position="53"/>
        <end position="62"/>
    </location>
</feature>
<protein>
    <submittedName>
        <fullName evidence="2">Uncharacterized protein</fullName>
    </submittedName>
</protein>